<dbReference type="Pfam" id="PF13181">
    <property type="entry name" value="TPR_8"/>
    <property type="match status" value="1"/>
</dbReference>
<dbReference type="PROSITE" id="PS50005">
    <property type="entry name" value="TPR"/>
    <property type="match status" value="3"/>
</dbReference>
<dbReference type="Proteomes" id="UP000298347">
    <property type="component" value="Unassembled WGS sequence"/>
</dbReference>
<dbReference type="Pfam" id="PF14559">
    <property type="entry name" value="TPR_19"/>
    <property type="match status" value="1"/>
</dbReference>
<accession>A0A4Z0GKD8</accession>
<dbReference type="InterPro" id="IPR011990">
    <property type="entry name" value="TPR-like_helical_dom_sf"/>
</dbReference>
<feature type="repeat" description="TPR" evidence="3">
    <location>
        <begin position="19"/>
        <end position="52"/>
    </location>
</feature>
<gene>
    <name evidence="4" type="ORF">E4665_12185</name>
</gene>
<evidence type="ECO:0000256" key="3">
    <source>
        <dbReference type="PROSITE-ProRule" id="PRU00339"/>
    </source>
</evidence>
<dbReference type="AlphaFoldDB" id="A0A4Z0GKD8"/>
<feature type="repeat" description="TPR" evidence="3">
    <location>
        <begin position="149"/>
        <end position="182"/>
    </location>
</feature>
<dbReference type="EMBL" id="SRJD01000014">
    <property type="protein sequence ID" value="TGA97379.1"/>
    <property type="molecule type" value="Genomic_DNA"/>
</dbReference>
<dbReference type="InterPro" id="IPR036915">
    <property type="entry name" value="Cyclin-like_sf"/>
</dbReference>
<reference evidence="4 5" key="1">
    <citation type="journal article" date="2015" name="Int. J. Syst. Evol. Microbiol.">
        <title>Sporolactobacillus shoreae sp. nov. and Sporolactobacillus spathodeae sp. nov., two spore-forming lactic acid bacteria isolated from tree barks in Thailand.</title>
        <authorList>
            <person name="Thamacharoensuk T."/>
            <person name="Kitahara M."/>
            <person name="Ohkuma M."/>
            <person name="Thongchul N."/>
            <person name="Tanasupawat S."/>
        </authorList>
    </citation>
    <scope>NUCLEOTIDE SEQUENCE [LARGE SCALE GENOMIC DNA]</scope>
    <source>
        <strain evidence="4 5">BK92</strain>
    </source>
</reference>
<dbReference type="OrthoDB" id="600613at2"/>
<organism evidence="4 5">
    <name type="scientific">Sporolactobacillus shoreae</name>
    <dbReference type="NCBI Taxonomy" id="1465501"/>
    <lineage>
        <taxon>Bacteria</taxon>
        <taxon>Bacillati</taxon>
        <taxon>Bacillota</taxon>
        <taxon>Bacilli</taxon>
        <taxon>Bacillales</taxon>
        <taxon>Sporolactobacillaceae</taxon>
        <taxon>Sporolactobacillus</taxon>
    </lineage>
</organism>
<evidence type="ECO:0000256" key="1">
    <source>
        <dbReference type="ARBA" id="ARBA00022737"/>
    </source>
</evidence>
<dbReference type="SUPFAM" id="SSF48452">
    <property type="entry name" value="TPR-like"/>
    <property type="match status" value="1"/>
</dbReference>
<feature type="repeat" description="TPR" evidence="3">
    <location>
        <begin position="88"/>
        <end position="121"/>
    </location>
</feature>
<dbReference type="RefSeq" id="WP_135349067.1">
    <property type="nucleotide sequence ID" value="NZ_SRJD01000014.1"/>
</dbReference>
<dbReference type="SMART" id="SM00028">
    <property type="entry name" value="TPR"/>
    <property type="match status" value="5"/>
</dbReference>
<protein>
    <submittedName>
        <fullName evidence="4">Tetratricopeptide repeat protein</fullName>
    </submittedName>
</protein>
<dbReference type="PANTHER" id="PTHR44943:SF8">
    <property type="entry name" value="TPR REPEAT-CONTAINING PROTEIN MJ0263"/>
    <property type="match status" value="1"/>
</dbReference>
<dbReference type="SUPFAM" id="SSF47954">
    <property type="entry name" value="Cyclin-like"/>
    <property type="match status" value="1"/>
</dbReference>
<dbReference type="InterPro" id="IPR051685">
    <property type="entry name" value="Ycf3/AcsC/BcsC/TPR_MFPF"/>
</dbReference>
<dbReference type="InterPro" id="IPR019734">
    <property type="entry name" value="TPR_rpt"/>
</dbReference>
<keyword evidence="2 3" id="KW-0802">TPR repeat</keyword>
<comment type="caution">
    <text evidence="4">The sequence shown here is derived from an EMBL/GenBank/DDBJ whole genome shotgun (WGS) entry which is preliminary data.</text>
</comment>
<sequence>MSKGDQSQKKRVISLHHDGDFFYQKGMTSYQKGDLERASRYLERALKIKPNEVEYLAQQAAILSELENYTASIDLLKKIVHELDAQMTECYFFMANNYAYLGDFEEALTEVRTYMALEPHGAFAHEARELLEMLTSETQDMDEDEEPPYISLHERGRAALEHGRFEESIYLFKKVIREEPDYLAAQNNLMIAYFSTGATEKAMAVAEAVLAKDPGNIHALCNLATFFSQLGEQENLRKVMKRLDGIFPILPEHCGKIGSTYLFVGDYKKAFYWLKIAEQRGVHRDQVFCFWMALAAYHMNHRKLAEKYWGMVDYFSSKPFHPFKYSKIQDMMFEPEARENFMIGDLLRKEIWDGGRAYQLFSLFYLARTEEGSLIEEASKKGPDAEIRGIAARLLNERQSGETDDRIQIMRIVESLSGGEKEAMKHPELYSFWLVVDSVAGASENTDCSGWAAALYYLWKKEFGMHASQKAIADKAGTTVYRIRKHVGELTRALDSKWEEKLMN</sequence>
<dbReference type="Gene3D" id="1.25.40.10">
    <property type="entry name" value="Tetratricopeptide repeat domain"/>
    <property type="match status" value="2"/>
</dbReference>
<dbReference type="PANTHER" id="PTHR44943">
    <property type="entry name" value="CELLULOSE SYNTHASE OPERON PROTEIN C"/>
    <property type="match status" value="1"/>
</dbReference>
<evidence type="ECO:0000256" key="2">
    <source>
        <dbReference type="ARBA" id="ARBA00022803"/>
    </source>
</evidence>
<evidence type="ECO:0000313" key="5">
    <source>
        <dbReference type="Proteomes" id="UP000298347"/>
    </source>
</evidence>
<proteinExistence type="predicted"/>
<evidence type="ECO:0000313" key="4">
    <source>
        <dbReference type="EMBL" id="TGA97379.1"/>
    </source>
</evidence>
<keyword evidence="5" id="KW-1185">Reference proteome</keyword>
<name>A0A4Z0GKD8_9BACL</name>
<keyword evidence="1" id="KW-0677">Repeat</keyword>